<dbReference type="OrthoDB" id="4954307at2"/>
<dbReference type="STRING" id="504805.SAMN05421505_10335"/>
<organism evidence="2 3">
    <name type="scientific">Sinosporangium album</name>
    <dbReference type="NCBI Taxonomy" id="504805"/>
    <lineage>
        <taxon>Bacteria</taxon>
        <taxon>Bacillati</taxon>
        <taxon>Actinomycetota</taxon>
        <taxon>Actinomycetes</taxon>
        <taxon>Streptosporangiales</taxon>
        <taxon>Streptosporangiaceae</taxon>
        <taxon>Sinosporangium</taxon>
    </lineage>
</organism>
<accession>A0A1G7SZF3</accession>
<reference evidence="2 3" key="1">
    <citation type="submission" date="2016-10" db="EMBL/GenBank/DDBJ databases">
        <authorList>
            <person name="de Groot N.N."/>
        </authorList>
    </citation>
    <scope>NUCLEOTIDE SEQUENCE [LARGE SCALE GENOMIC DNA]</scope>
    <source>
        <strain evidence="2 3">CPCC 201354</strain>
    </source>
</reference>
<keyword evidence="3" id="KW-1185">Reference proteome</keyword>
<evidence type="ECO:0000313" key="2">
    <source>
        <dbReference type="EMBL" id="SDG28447.1"/>
    </source>
</evidence>
<dbReference type="EMBL" id="FNCN01000003">
    <property type="protein sequence ID" value="SDG28447.1"/>
    <property type="molecule type" value="Genomic_DNA"/>
</dbReference>
<name>A0A1G7SZF3_9ACTN</name>
<gene>
    <name evidence="2" type="ORF">SAMN05421505_10335</name>
</gene>
<feature type="compositionally biased region" description="Pro residues" evidence="1">
    <location>
        <begin position="57"/>
        <end position="67"/>
    </location>
</feature>
<dbReference type="Proteomes" id="UP000198923">
    <property type="component" value="Unassembled WGS sequence"/>
</dbReference>
<evidence type="ECO:0000313" key="3">
    <source>
        <dbReference type="Proteomes" id="UP000198923"/>
    </source>
</evidence>
<evidence type="ECO:0000256" key="1">
    <source>
        <dbReference type="SAM" id="MobiDB-lite"/>
    </source>
</evidence>
<dbReference type="AlphaFoldDB" id="A0A1G7SZF3"/>
<feature type="region of interest" description="Disordered" evidence="1">
    <location>
        <begin position="44"/>
        <end position="69"/>
    </location>
</feature>
<proteinExistence type="predicted"/>
<protein>
    <submittedName>
        <fullName evidence="2">Uncharacterized protein</fullName>
    </submittedName>
</protein>
<sequence length="126" mass="14187">MEEAFEFGKDLFGLDQAQVRLYEAILRHTVLVMAAPAVCAVGAAEARHRTDSQAPSPTRPDQPPPAEPGMIPLTVAEIKRLFNAAAPRTPSLEHIAHWSAWRRRHQARARWFHRRARLATAYTQLS</sequence>